<gene>
    <name evidence="1" type="ORF">g.1199</name>
</gene>
<name>A0A1B6HKT9_9HEMI</name>
<proteinExistence type="predicted"/>
<evidence type="ECO:0000313" key="1">
    <source>
        <dbReference type="EMBL" id="JAS75288.1"/>
    </source>
</evidence>
<feature type="non-terminal residue" evidence="1">
    <location>
        <position position="1"/>
    </location>
</feature>
<dbReference type="EMBL" id="GECU01032418">
    <property type="protein sequence ID" value="JAS75288.1"/>
    <property type="molecule type" value="Transcribed_RNA"/>
</dbReference>
<feature type="non-terminal residue" evidence="1">
    <location>
        <position position="108"/>
    </location>
</feature>
<reference evidence="1" key="1">
    <citation type="submission" date="2015-11" db="EMBL/GenBank/DDBJ databases">
        <title>De novo transcriptome assembly of four potential Pierce s Disease insect vectors from Arizona vineyards.</title>
        <authorList>
            <person name="Tassone E.E."/>
        </authorList>
    </citation>
    <scope>NUCLEOTIDE SEQUENCE</scope>
</reference>
<organism evidence="1">
    <name type="scientific">Homalodisca liturata</name>
    <dbReference type="NCBI Taxonomy" id="320908"/>
    <lineage>
        <taxon>Eukaryota</taxon>
        <taxon>Metazoa</taxon>
        <taxon>Ecdysozoa</taxon>
        <taxon>Arthropoda</taxon>
        <taxon>Hexapoda</taxon>
        <taxon>Insecta</taxon>
        <taxon>Pterygota</taxon>
        <taxon>Neoptera</taxon>
        <taxon>Paraneoptera</taxon>
        <taxon>Hemiptera</taxon>
        <taxon>Auchenorrhyncha</taxon>
        <taxon>Membracoidea</taxon>
        <taxon>Cicadellidae</taxon>
        <taxon>Cicadellinae</taxon>
        <taxon>Proconiini</taxon>
        <taxon>Homalodisca</taxon>
    </lineage>
</organism>
<protein>
    <submittedName>
        <fullName evidence="1">Uncharacterized protein</fullName>
    </submittedName>
</protein>
<sequence length="108" mass="12705">NNAGTLEIILPCECSLHHEELTLINTVIPCGSKNHDNYQITHLLPIYWSKFHSILPLESETRKEFQHFHEILDENCTLSTPTYFVHNLQRQQHFQLKHDDNNLVDNTE</sequence>
<accession>A0A1B6HKT9</accession>
<dbReference type="AlphaFoldDB" id="A0A1B6HKT9"/>